<dbReference type="Pfam" id="PF07561">
    <property type="entry name" value="DUF1540"/>
    <property type="match status" value="1"/>
</dbReference>
<comment type="caution">
    <text evidence="2">The sequence shown here is derived from an EMBL/GenBank/DDBJ whole genome shotgun (WGS) entry which is preliminary data.</text>
</comment>
<organism evidence="2 3">
    <name type="scientific">Clostridium zeae</name>
    <dbReference type="NCBI Taxonomy" id="2759022"/>
    <lineage>
        <taxon>Bacteria</taxon>
        <taxon>Bacillati</taxon>
        <taxon>Bacillota</taxon>
        <taxon>Clostridia</taxon>
        <taxon>Eubacteriales</taxon>
        <taxon>Clostridiaceae</taxon>
        <taxon>Clostridium</taxon>
    </lineage>
</organism>
<keyword evidence="3" id="KW-1185">Reference proteome</keyword>
<dbReference type="Proteomes" id="UP000663802">
    <property type="component" value="Unassembled WGS sequence"/>
</dbReference>
<evidence type="ECO:0000259" key="1">
    <source>
        <dbReference type="Pfam" id="PF07561"/>
    </source>
</evidence>
<name>A0ABQ1EAD3_9CLOT</name>
<gene>
    <name evidence="2" type="ORF">CSC2_22670</name>
</gene>
<dbReference type="EMBL" id="BMBA01000002">
    <property type="protein sequence ID" value="GFZ31741.1"/>
    <property type="molecule type" value="Genomic_DNA"/>
</dbReference>
<sequence length="51" mass="5763">MKNNKSISCTVTECKNHSKEENFCSLNKIQIVKHSDSASNVEQTDCRSFQA</sequence>
<feature type="domain" description="DUF1540" evidence="1">
    <location>
        <begin position="7"/>
        <end position="49"/>
    </location>
</feature>
<protein>
    <recommendedName>
        <fullName evidence="1">DUF1540 domain-containing protein</fullName>
    </recommendedName>
</protein>
<accession>A0ABQ1EAD3</accession>
<proteinExistence type="predicted"/>
<evidence type="ECO:0000313" key="2">
    <source>
        <dbReference type="EMBL" id="GFZ31741.1"/>
    </source>
</evidence>
<reference evidence="2 3" key="1">
    <citation type="journal article" date="2021" name="Int. J. Syst. Evol. Microbiol.">
        <title>Clostridium zeae sp. nov., isolated from corn silage.</title>
        <authorList>
            <person name="Kobayashi H."/>
            <person name="Tanizawa Y."/>
            <person name="Yagura M."/>
            <person name="Sakamoto M."/>
            <person name="Ohkuma M."/>
            <person name="Tohno M."/>
        </authorList>
    </citation>
    <scope>NUCLEOTIDE SEQUENCE [LARGE SCALE GENOMIC DNA]</scope>
    <source>
        <strain evidence="2 3">CSC2</strain>
    </source>
</reference>
<dbReference type="InterPro" id="IPR011437">
    <property type="entry name" value="DUF1540"/>
</dbReference>
<dbReference type="RefSeq" id="WP_206870038.1">
    <property type="nucleotide sequence ID" value="NZ_BMBA01000002.1"/>
</dbReference>
<evidence type="ECO:0000313" key="3">
    <source>
        <dbReference type="Proteomes" id="UP000663802"/>
    </source>
</evidence>